<reference evidence="5 6" key="1">
    <citation type="journal article" date="2016" name="Nat. Commun.">
        <title>Thousands of microbial genomes shed light on interconnected biogeochemical processes in an aquifer system.</title>
        <authorList>
            <person name="Anantharaman K."/>
            <person name="Brown C.T."/>
            <person name="Hug L.A."/>
            <person name="Sharon I."/>
            <person name="Castelle C.J."/>
            <person name="Probst A.J."/>
            <person name="Thomas B.C."/>
            <person name="Singh A."/>
            <person name="Wilkins M.J."/>
            <person name="Karaoz U."/>
            <person name="Brodie E.L."/>
            <person name="Williams K.H."/>
            <person name="Hubbard S.S."/>
            <person name="Banfield J.F."/>
        </authorList>
    </citation>
    <scope>NUCLEOTIDE SEQUENCE [LARGE SCALE GENOMIC DNA]</scope>
</reference>
<sequence length="190" mass="21379">MSHKIYTTEAIVCGSRANNTSDKAFLLFTRDAGMLWATARSVREERSRQRYALQDFSLIKVSLIRGKSGWRIGSAEGELNYFRGARSDTREARAAIAGIVRLLRQFLHGEISHGTLFDDTKLALEKAKEESLQHSDLLDIFSLRLLHILGYIAVTPELEGYITAQEWWKLPSLSETASAAIEKAKQVSHL</sequence>
<organism evidence="5 6">
    <name type="scientific">Candidatus Kaiserbacteria bacterium RIFCSPHIGHO2_01_FULL_46_22</name>
    <dbReference type="NCBI Taxonomy" id="1798475"/>
    <lineage>
        <taxon>Bacteria</taxon>
        <taxon>Candidatus Kaiseribacteriota</taxon>
    </lineage>
</organism>
<dbReference type="PROSITE" id="PS51434">
    <property type="entry name" value="NUP_C"/>
    <property type="match status" value="1"/>
</dbReference>
<dbReference type="Pfam" id="PF11967">
    <property type="entry name" value="RecO_N"/>
    <property type="match status" value="1"/>
</dbReference>
<keyword evidence="1" id="KW-0227">DNA damage</keyword>
<dbReference type="Proteomes" id="UP000176322">
    <property type="component" value="Unassembled WGS sequence"/>
</dbReference>
<dbReference type="InterPro" id="IPR007230">
    <property type="entry name" value="Nup98_auto-Pept-S59_dom"/>
</dbReference>
<keyword evidence="3" id="KW-0234">DNA repair</keyword>
<dbReference type="Gene3D" id="2.40.50.140">
    <property type="entry name" value="Nucleic acid-binding proteins"/>
    <property type="match status" value="1"/>
</dbReference>
<dbReference type="GO" id="GO:0017056">
    <property type="term" value="F:structural constituent of nuclear pore"/>
    <property type="evidence" value="ECO:0007669"/>
    <property type="project" value="InterPro"/>
</dbReference>
<comment type="caution">
    <text evidence="5">The sequence shown here is derived from an EMBL/GenBank/DDBJ whole genome shotgun (WGS) entry which is preliminary data.</text>
</comment>
<evidence type="ECO:0000256" key="2">
    <source>
        <dbReference type="ARBA" id="ARBA00023172"/>
    </source>
</evidence>
<evidence type="ECO:0000313" key="6">
    <source>
        <dbReference type="Proteomes" id="UP000176322"/>
    </source>
</evidence>
<dbReference type="GO" id="GO:0006310">
    <property type="term" value="P:DNA recombination"/>
    <property type="evidence" value="ECO:0007669"/>
    <property type="project" value="UniProtKB-KW"/>
</dbReference>
<name>A0A1F6BXI1_9BACT</name>
<feature type="domain" description="Peptidase S59" evidence="4">
    <location>
        <begin position="164"/>
        <end position="190"/>
    </location>
</feature>
<dbReference type="PANTHER" id="PTHR33991">
    <property type="entry name" value="DNA REPAIR PROTEIN RECO"/>
    <property type="match status" value="1"/>
</dbReference>
<dbReference type="NCBIfam" id="TIGR00613">
    <property type="entry name" value="reco"/>
    <property type="match status" value="1"/>
</dbReference>
<evidence type="ECO:0000256" key="3">
    <source>
        <dbReference type="ARBA" id="ARBA00023204"/>
    </source>
</evidence>
<dbReference type="InterPro" id="IPR022572">
    <property type="entry name" value="DNA_rep/recomb_RecO_N"/>
</dbReference>
<dbReference type="STRING" id="1798475.A2837_03440"/>
<dbReference type="InterPro" id="IPR003717">
    <property type="entry name" value="RecO"/>
</dbReference>
<proteinExistence type="predicted"/>
<protein>
    <submittedName>
        <fullName evidence="5">DNA repair protein RecO</fullName>
    </submittedName>
</protein>
<dbReference type="AlphaFoldDB" id="A0A1F6BXI1"/>
<keyword evidence="2" id="KW-0233">DNA recombination</keyword>
<dbReference type="PANTHER" id="PTHR33991:SF1">
    <property type="entry name" value="DNA REPAIR PROTEIN RECO"/>
    <property type="match status" value="1"/>
</dbReference>
<evidence type="ECO:0000259" key="4">
    <source>
        <dbReference type="PROSITE" id="PS51434"/>
    </source>
</evidence>
<dbReference type="GO" id="GO:0006302">
    <property type="term" value="P:double-strand break repair"/>
    <property type="evidence" value="ECO:0007669"/>
    <property type="project" value="TreeGrafter"/>
</dbReference>
<dbReference type="InterPro" id="IPR012340">
    <property type="entry name" value="NA-bd_OB-fold"/>
</dbReference>
<dbReference type="SUPFAM" id="SSF50249">
    <property type="entry name" value="Nucleic acid-binding proteins"/>
    <property type="match status" value="1"/>
</dbReference>
<gene>
    <name evidence="5" type="ORF">A2837_03440</name>
</gene>
<evidence type="ECO:0000313" key="5">
    <source>
        <dbReference type="EMBL" id="OGG41528.1"/>
    </source>
</evidence>
<evidence type="ECO:0000256" key="1">
    <source>
        <dbReference type="ARBA" id="ARBA00022763"/>
    </source>
</evidence>
<accession>A0A1F6BXI1</accession>
<dbReference type="EMBL" id="MFKO01000008">
    <property type="protein sequence ID" value="OGG41528.1"/>
    <property type="molecule type" value="Genomic_DNA"/>
</dbReference>
<dbReference type="GO" id="GO:0043590">
    <property type="term" value="C:bacterial nucleoid"/>
    <property type="evidence" value="ECO:0007669"/>
    <property type="project" value="TreeGrafter"/>
</dbReference>